<dbReference type="EMBL" id="RCMI01001447">
    <property type="protein sequence ID" value="KAG2884991.1"/>
    <property type="molecule type" value="Genomic_DNA"/>
</dbReference>
<reference evidence="7 8" key="1">
    <citation type="submission" date="2018-01" db="EMBL/GenBank/DDBJ databases">
        <title>Draft genome of the strawberry crown rot pathogen Phytophthora cactorum.</title>
        <authorList>
            <person name="Armitage A.D."/>
            <person name="Lysoe E."/>
            <person name="Nellist C.F."/>
            <person name="Harrison R.J."/>
            <person name="Brurberg M.B."/>
        </authorList>
    </citation>
    <scope>NUCLEOTIDE SEQUENCE [LARGE SCALE GENOMIC DNA]</scope>
    <source>
        <strain evidence="7 8">10300</strain>
    </source>
</reference>
<dbReference type="Proteomes" id="UP000251314">
    <property type="component" value="Unassembled WGS sequence"/>
</dbReference>
<proteinExistence type="predicted"/>
<evidence type="ECO:0000256" key="1">
    <source>
        <dbReference type="SAM" id="MobiDB-lite"/>
    </source>
</evidence>
<sequence length="68" mass="7278">MRHFNAATDSLATEALEGQAGRLVLSSERKAELTMINRIPEVLYTPNNSAIAKEETSSSSTAGTRSVP</sequence>
<evidence type="ECO:0000313" key="2">
    <source>
        <dbReference type="EMBL" id="KAG2806446.1"/>
    </source>
</evidence>
<evidence type="ECO:0000313" key="6">
    <source>
        <dbReference type="EMBL" id="KAG3213035.1"/>
    </source>
</evidence>
<dbReference type="EMBL" id="MJFZ01002466">
    <property type="protein sequence ID" value="RAW20721.1"/>
    <property type="molecule type" value="Genomic_DNA"/>
</dbReference>
<dbReference type="Proteomes" id="UP000736787">
    <property type="component" value="Unassembled WGS sequence"/>
</dbReference>
<evidence type="ECO:0000313" key="3">
    <source>
        <dbReference type="EMBL" id="KAG2883544.1"/>
    </source>
</evidence>
<dbReference type="Proteomes" id="UP000774804">
    <property type="component" value="Unassembled WGS sequence"/>
</dbReference>
<dbReference type="EMBL" id="RCMV01000775">
    <property type="protein sequence ID" value="KAG3213035.1"/>
    <property type="molecule type" value="Genomic_DNA"/>
</dbReference>
<dbReference type="EMBL" id="RCMK01002211">
    <property type="protein sequence ID" value="KAG2883544.1"/>
    <property type="molecule type" value="Genomic_DNA"/>
</dbReference>
<organism evidence="7 8">
    <name type="scientific">Phytophthora cactorum</name>
    <dbReference type="NCBI Taxonomy" id="29920"/>
    <lineage>
        <taxon>Eukaryota</taxon>
        <taxon>Sar</taxon>
        <taxon>Stramenopiles</taxon>
        <taxon>Oomycota</taxon>
        <taxon>Peronosporomycetes</taxon>
        <taxon>Peronosporales</taxon>
        <taxon>Peronosporaceae</taxon>
        <taxon>Phytophthora</taxon>
    </lineage>
</organism>
<gene>
    <name evidence="7" type="ORF">PC110_g22837</name>
    <name evidence="2" type="ORF">PC113_g24136</name>
    <name evidence="4" type="ORF">PC115_g21141</name>
    <name evidence="3" type="ORF">PC117_g26004</name>
    <name evidence="5" type="ORF">PC118_g9622</name>
    <name evidence="6" type="ORF">PC129_g16016</name>
</gene>
<comment type="caution">
    <text evidence="7">The sequence shown here is derived from an EMBL/GenBank/DDBJ whole genome shotgun (WGS) entry which is preliminary data.</text>
</comment>
<dbReference type="Proteomes" id="UP000735874">
    <property type="component" value="Unassembled WGS sequence"/>
</dbReference>
<feature type="compositionally biased region" description="Polar residues" evidence="1">
    <location>
        <begin position="57"/>
        <end position="68"/>
    </location>
</feature>
<evidence type="ECO:0000313" key="7">
    <source>
        <dbReference type="EMBL" id="RAW20721.1"/>
    </source>
</evidence>
<name>A0A329R892_9STRA</name>
<dbReference type="Proteomes" id="UP000760860">
    <property type="component" value="Unassembled WGS sequence"/>
</dbReference>
<evidence type="ECO:0000313" key="8">
    <source>
        <dbReference type="Proteomes" id="UP000251314"/>
    </source>
</evidence>
<protein>
    <submittedName>
        <fullName evidence="7">Uncharacterized protein</fullName>
    </submittedName>
</protein>
<dbReference type="EMBL" id="RCMG01002780">
    <property type="protein sequence ID" value="KAG2806446.1"/>
    <property type="molecule type" value="Genomic_DNA"/>
</dbReference>
<dbReference type="VEuPathDB" id="FungiDB:PC110_g22837"/>
<accession>A0A329R892</accession>
<evidence type="ECO:0000313" key="5">
    <source>
        <dbReference type="EMBL" id="KAG2983120.1"/>
    </source>
</evidence>
<keyword evidence="8" id="KW-1185">Reference proteome</keyword>
<dbReference type="EMBL" id="RCML01000265">
    <property type="protein sequence ID" value="KAG2983120.1"/>
    <property type="molecule type" value="Genomic_DNA"/>
</dbReference>
<evidence type="ECO:0000313" key="4">
    <source>
        <dbReference type="EMBL" id="KAG2884991.1"/>
    </source>
</evidence>
<feature type="region of interest" description="Disordered" evidence="1">
    <location>
        <begin position="48"/>
        <end position="68"/>
    </location>
</feature>
<dbReference type="OrthoDB" id="10371079at2759"/>
<reference evidence="2" key="2">
    <citation type="submission" date="2018-10" db="EMBL/GenBank/DDBJ databases">
        <title>Effector identification in a new, highly contiguous assembly of the strawberry crown rot pathogen Phytophthora cactorum.</title>
        <authorList>
            <person name="Armitage A.D."/>
            <person name="Nellist C.F."/>
            <person name="Bates H."/>
            <person name="Vickerstaff R.J."/>
            <person name="Harrison R.J."/>
        </authorList>
    </citation>
    <scope>NUCLEOTIDE SEQUENCE</scope>
    <source>
        <strain evidence="2">15-7</strain>
        <strain evidence="4">4032</strain>
        <strain evidence="3">4040</strain>
        <strain evidence="5">P415</strain>
        <strain evidence="6">P421</strain>
    </source>
</reference>
<dbReference type="AlphaFoldDB" id="A0A329R892"/>
<dbReference type="Proteomes" id="UP000697107">
    <property type="component" value="Unassembled WGS sequence"/>
</dbReference>